<keyword evidence="4" id="KW-1185">Reference proteome</keyword>
<name>A0ABU6ZV37_9FABA</name>
<feature type="region of interest" description="Disordered" evidence="1">
    <location>
        <begin position="561"/>
        <end position="594"/>
    </location>
</feature>
<evidence type="ECO:0000313" key="3">
    <source>
        <dbReference type="EMBL" id="MED6225854.1"/>
    </source>
</evidence>
<proteinExistence type="predicted"/>
<evidence type="ECO:0000313" key="4">
    <source>
        <dbReference type="Proteomes" id="UP001341840"/>
    </source>
</evidence>
<feature type="region of interest" description="Disordered" evidence="1">
    <location>
        <begin position="321"/>
        <end position="355"/>
    </location>
</feature>
<dbReference type="Pfam" id="PF20167">
    <property type="entry name" value="Transposase_32"/>
    <property type="match status" value="1"/>
</dbReference>
<gene>
    <name evidence="3" type="ORF">PIB30_097689</name>
</gene>
<feature type="region of interest" description="Disordered" evidence="1">
    <location>
        <begin position="260"/>
        <end position="305"/>
    </location>
</feature>
<comment type="caution">
    <text evidence="3">The sequence shown here is derived from an EMBL/GenBank/DDBJ whole genome shotgun (WGS) entry which is preliminary data.</text>
</comment>
<dbReference type="EMBL" id="JASCZI010274284">
    <property type="protein sequence ID" value="MED6225854.1"/>
    <property type="molecule type" value="Genomic_DNA"/>
</dbReference>
<feature type="compositionally biased region" description="Polar residues" evidence="1">
    <location>
        <begin position="655"/>
        <end position="666"/>
    </location>
</feature>
<feature type="region of interest" description="Disordered" evidence="1">
    <location>
        <begin position="644"/>
        <end position="669"/>
    </location>
</feature>
<evidence type="ECO:0000259" key="2">
    <source>
        <dbReference type="Pfam" id="PF20167"/>
    </source>
</evidence>
<feature type="compositionally biased region" description="Basic and acidic residues" evidence="1">
    <location>
        <begin position="321"/>
        <end position="340"/>
    </location>
</feature>
<dbReference type="Proteomes" id="UP001341840">
    <property type="component" value="Unassembled WGS sequence"/>
</dbReference>
<evidence type="ECO:0000256" key="1">
    <source>
        <dbReference type="SAM" id="MobiDB-lite"/>
    </source>
</evidence>
<dbReference type="InterPro" id="IPR046796">
    <property type="entry name" value="Transposase_32_dom"/>
</dbReference>
<protein>
    <recommendedName>
        <fullName evidence="2">Putative plant transposon protein domain-containing protein</fullName>
    </recommendedName>
</protein>
<reference evidence="3 4" key="1">
    <citation type="journal article" date="2023" name="Plants (Basel)">
        <title>Bridging the Gap: Combining Genomics and Transcriptomics Approaches to Understand Stylosanthes scabra, an Orphan Legume from the Brazilian Caatinga.</title>
        <authorList>
            <person name="Ferreira-Neto J.R.C."/>
            <person name="da Silva M.D."/>
            <person name="Binneck E."/>
            <person name="de Melo N.F."/>
            <person name="da Silva R.H."/>
            <person name="de Melo A.L.T.M."/>
            <person name="Pandolfi V."/>
            <person name="Bustamante F.O."/>
            <person name="Brasileiro-Vidal A.C."/>
            <person name="Benko-Iseppon A.M."/>
        </authorList>
    </citation>
    <scope>NUCLEOTIDE SEQUENCE [LARGE SCALE GENOMIC DNA]</scope>
    <source>
        <tissue evidence="3">Leaves</tissue>
    </source>
</reference>
<feature type="domain" description="Putative plant transposon protein" evidence="2">
    <location>
        <begin position="56"/>
        <end position="250"/>
    </location>
</feature>
<accession>A0ABU6ZV37</accession>
<feature type="compositionally biased region" description="Low complexity" evidence="1">
    <location>
        <begin position="561"/>
        <end position="576"/>
    </location>
</feature>
<organism evidence="3 4">
    <name type="scientific">Stylosanthes scabra</name>
    <dbReference type="NCBI Taxonomy" id="79078"/>
    <lineage>
        <taxon>Eukaryota</taxon>
        <taxon>Viridiplantae</taxon>
        <taxon>Streptophyta</taxon>
        <taxon>Embryophyta</taxon>
        <taxon>Tracheophyta</taxon>
        <taxon>Spermatophyta</taxon>
        <taxon>Magnoliopsida</taxon>
        <taxon>eudicotyledons</taxon>
        <taxon>Gunneridae</taxon>
        <taxon>Pentapetalae</taxon>
        <taxon>rosids</taxon>
        <taxon>fabids</taxon>
        <taxon>Fabales</taxon>
        <taxon>Fabaceae</taxon>
        <taxon>Papilionoideae</taxon>
        <taxon>50 kb inversion clade</taxon>
        <taxon>dalbergioids sensu lato</taxon>
        <taxon>Dalbergieae</taxon>
        <taxon>Pterocarpus clade</taxon>
        <taxon>Stylosanthes</taxon>
    </lineage>
</organism>
<sequence length="724" mass="83257">MASFSSISVFDNHRFKSAFNEELYNSIVKSKKVIAECCIDLDQDEYPEVKEQISLRGWRRLAAPKQEISIDLIHEFYANAILTEEKMEEAGGHTFSSYVRGKVVDFSPENLRNVMRFRAQVQGAATDFEIRKEHDQQLDQVLADLCIPGAIWKLSTGQMRVPIQLRRQELNPVARGWHELSIHSLIPSSNRSEIPVIRVILIHCIMRGEDVRAEDIITDKIVRMAQGIKEKGKLGFPSTIYKLCKEAGVPLREFRRTRKIQAEKPITARRMESTRLPRPIQPRQQEDEDEDHPMPQAGEENEEGNEVQAHDYDYHNQPEYEHHQHDYEQPQPEFEHHQEFNEPPVQPPPYHVPTYTNQHQKELDSIETQLQNMMWYQQQALENMSKNQQEQKEMVQEIQQIKNYQVNQTLVDSTRHKAYMDELAAMKAKQEEFFSNQANQYNLIRQDHKLLGKEILDVKKYQMSAITMGSSGSGSSTQPPPPPYEPVQALMKIREQHATFTEICRQLKDWTRNASGRECYTVWVHQLANPNLVEMSSQKIVKQIYDNIDHKRPMFKGLLKSDLQPSDPTQPPSSSKDPQRSSTIIQRPKGPPKIGVATHLIRATHMRRSPCICVDSHSAHIQGHVATTLNVTMTYLPTYRRTTSTHMRGKHTASMKRSSQSCSNMVPSPEDPRTCVSHAYAQDSTHMHGRQASSQCFQGHAHASKQGICAEEKFSPAQVKMIHA</sequence>